<dbReference type="Pfam" id="PF13649">
    <property type="entry name" value="Methyltransf_25"/>
    <property type="match status" value="1"/>
</dbReference>
<dbReference type="InterPro" id="IPR051654">
    <property type="entry name" value="Meroterpenoid_MTases"/>
</dbReference>
<dbReference type="Proteomes" id="UP000297299">
    <property type="component" value="Unassembled WGS sequence"/>
</dbReference>
<sequence>MANMNSSDIEAKIEDRSTNLPWYQLTVPSTKLDGAVRELLEDYAGFPPSEVEPHVYNIRNRAWSIFPYPCIGAFQFLDIVITSFPYYSTLLSRLASPGTKFLDLGCCFGQVIRRLVYDGALAENLYGCDLRTEFFELGYDLFKDKDTLKSTLFKADIFDEENVDMKRLEGDIDVIYAGSFLHLYGWDDQVKICKRLARIMKKEGSVLMGRQGGGRVSKEVAFPLHEENKMFVHNAESFRKMWDEVSETTDTKWKVECEEIQLRNDDWKGAEGMVWIQFIIFRE</sequence>
<dbReference type="GO" id="GO:0016740">
    <property type="term" value="F:transferase activity"/>
    <property type="evidence" value="ECO:0007669"/>
    <property type="project" value="UniProtKB-KW"/>
</dbReference>
<dbReference type="PANTHER" id="PTHR35897:SF1">
    <property type="entry name" value="METHYLTRANSFERASE AUSD"/>
    <property type="match status" value="1"/>
</dbReference>
<reference evidence="6 7" key="1">
    <citation type="submission" date="2017-11" db="EMBL/GenBank/DDBJ databases">
        <title>Comparative genomics of Botrytis spp.</title>
        <authorList>
            <person name="Valero-Jimenez C.A."/>
            <person name="Tapia P."/>
            <person name="Veloso J."/>
            <person name="Silva-Moreno E."/>
            <person name="Staats M."/>
            <person name="Valdes J.H."/>
            <person name="Van Kan J.A.L."/>
        </authorList>
    </citation>
    <scope>NUCLEOTIDE SEQUENCE [LARGE SCALE GENOMIC DNA]</scope>
    <source>
        <strain evidence="6 7">MUCL2830</strain>
    </source>
</reference>
<dbReference type="AlphaFoldDB" id="A0A4Y8CGV8"/>
<proteinExistence type="inferred from homology"/>
<keyword evidence="7" id="KW-1185">Reference proteome</keyword>
<name>A0A4Y8CGV8_9HELO</name>
<dbReference type="PANTHER" id="PTHR35897">
    <property type="entry name" value="METHYLTRANSFERASE AUSD"/>
    <property type="match status" value="1"/>
</dbReference>
<evidence type="ECO:0000256" key="3">
    <source>
        <dbReference type="ARBA" id="ARBA00022691"/>
    </source>
</evidence>
<feature type="domain" description="Methyltransferase" evidence="5">
    <location>
        <begin position="102"/>
        <end position="204"/>
    </location>
</feature>
<keyword evidence="2" id="KW-0808">Transferase</keyword>
<comment type="caution">
    <text evidence="6">The sequence shown here is derived from an EMBL/GenBank/DDBJ whole genome shotgun (WGS) entry which is preliminary data.</text>
</comment>
<comment type="similarity">
    <text evidence="4">Belongs to the class I-like SAM-binding methyltransferase superfamily.</text>
</comment>
<dbReference type="EMBL" id="PHWZ01000712">
    <property type="protein sequence ID" value="TEY32602.1"/>
    <property type="molecule type" value="Genomic_DNA"/>
</dbReference>
<evidence type="ECO:0000256" key="4">
    <source>
        <dbReference type="ARBA" id="ARBA00038314"/>
    </source>
</evidence>
<accession>A0A4Y8CGV8</accession>
<keyword evidence="3" id="KW-0949">S-adenosyl-L-methionine</keyword>
<dbReference type="OrthoDB" id="2094832at2759"/>
<dbReference type="Gene3D" id="3.40.50.150">
    <property type="entry name" value="Vaccinia Virus protein VP39"/>
    <property type="match status" value="1"/>
</dbReference>
<dbReference type="SUPFAM" id="SSF53335">
    <property type="entry name" value="S-adenosyl-L-methionine-dependent methyltransferases"/>
    <property type="match status" value="1"/>
</dbReference>
<dbReference type="InterPro" id="IPR041698">
    <property type="entry name" value="Methyltransf_25"/>
</dbReference>
<dbReference type="STRING" id="38488.A0A4Y8CGV8"/>
<dbReference type="InterPro" id="IPR029063">
    <property type="entry name" value="SAM-dependent_MTases_sf"/>
</dbReference>
<gene>
    <name evidence="6" type="ORF">BOTCAL_0716g00020</name>
</gene>
<evidence type="ECO:0000256" key="2">
    <source>
        <dbReference type="ARBA" id="ARBA00022679"/>
    </source>
</evidence>
<organism evidence="6 7">
    <name type="scientific">Botryotinia calthae</name>
    <dbReference type="NCBI Taxonomy" id="38488"/>
    <lineage>
        <taxon>Eukaryota</taxon>
        <taxon>Fungi</taxon>
        <taxon>Dikarya</taxon>
        <taxon>Ascomycota</taxon>
        <taxon>Pezizomycotina</taxon>
        <taxon>Leotiomycetes</taxon>
        <taxon>Helotiales</taxon>
        <taxon>Sclerotiniaceae</taxon>
        <taxon>Botryotinia</taxon>
    </lineage>
</organism>
<evidence type="ECO:0000313" key="7">
    <source>
        <dbReference type="Proteomes" id="UP000297299"/>
    </source>
</evidence>
<protein>
    <recommendedName>
        <fullName evidence="5">Methyltransferase domain-containing protein</fullName>
    </recommendedName>
</protein>
<evidence type="ECO:0000313" key="6">
    <source>
        <dbReference type="EMBL" id="TEY32602.1"/>
    </source>
</evidence>
<comment type="pathway">
    <text evidence="1">Secondary metabolite biosynthesis.</text>
</comment>
<evidence type="ECO:0000256" key="1">
    <source>
        <dbReference type="ARBA" id="ARBA00005179"/>
    </source>
</evidence>
<evidence type="ECO:0000259" key="5">
    <source>
        <dbReference type="Pfam" id="PF13649"/>
    </source>
</evidence>